<sequence length="200" mass="22813">MSENSLCLCKKEGPCIHEKIGWFSIPQPEFPAPPEEDSEVFLECIPPPPPGPAPVLSASDIPSGYRTPPPPYTVELPSETPKGYIPPYPTHIPVPCRPPESNIFQDILHHQYIIQLSIIHQGTGHHLHDTIQIRNIFQAIFHRHHRLHHCHRTINHERFQESGSVIPQIIQRTIYTEVDRHATTNHLACTINVIINYNKL</sequence>
<organism evidence="1 2">
    <name type="scientific">Sitophilus oryzae</name>
    <name type="common">Rice weevil</name>
    <name type="synonym">Curculio oryzae</name>
    <dbReference type="NCBI Taxonomy" id="7048"/>
    <lineage>
        <taxon>Eukaryota</taxon>
        <taxon>Metazoa</taxon>
        <taxon>Ecdysozoa</taxon>
        <taxon>Arthropoda</taxon>
        <taxon>Hexapoda</taxon>
        <taxon>Insecta</taxon>
        <taxon>Pterygota</taxon>
        <taxon>Neoptera</taxon>
        <taxon>Endopterygota</taxon>
        <taxon>Coleoptera</taxon>
        <taxon>Polyphaga</taxon>
        <taxon>Cucujiformia</taxon>
        <taxon>Curculionidae</taxon>
        <taxon>Dryophthorinae</taxon>
        <taxon>Sitophilus</taxon>
    </lineage>
</organism>
<protein>
    <submittedName>
        <fullName evidence="2">Uncharacterized protein LOC115885047 isoform X1</fullName>
    </submittedName>
</protein>
<evidence type="ECO:0000313" key="2">
    <source>
        <dbReference type="RefSeq" id="XP_030759657.1"/>
    </source>
</evidence>
<reference evidence="2" key="1">
    <citation type="submission" date="2025-08" db="UniProtKB">
        <authorList>
            <consortium name="RefSeq"/>
        </authorList>
    </citation>
    <scope>IDENTIFICATION</scope>
    <source>
        <tissue evidence="2">Gonads</tissue>
    </source>
</reference>
<dbReference type="GeneID" id="115885047"/>
<dbReference type="InParanoid" id="A0A6J2Y7S5"/>
<proteinExistence type="predicted"/>
<evidence type="ECO:0000313" key="1">
    <source>
        <dbReference type="Proteomes" id="UP000504635"/>
    </source>
</evidence>
<dbReference type="Proteomes" id="UP000504635">
    <property type="component" value="Unplaced"/>
</dbReference>
<dbReference type="KEGG" id="soy:115885047"/>
<keyword evidence="1" id="KW-1185">Reference proteome</keyword>
<dbReference type="RefSeq" id="XP_030759657.1">
    <property type="nucleotide sequence ID" value="XM_030903797.1"/>
</dbReference>
<name>A0A6J2Y7S5_SITOR</name>
<accession>A0A6J2Y7S5</accession>
<gene>
    <name evidence="2" type="primary">LOC115885047</name>
</gene>
<dbReference type="AlphaFoldDB" id="A0A6J2Y7S5"/>